<dbReference type="RefSeq" id="YP_009908701.1">
    <property type="nucleotide sequence ID" value="NC_049928.1"/>
</dbReference>
<name>A0A4Y6EBH5_9CAUD</name>
<reference evidence="1 2" key="1">
    <citation type="submission" date="2019-05" db="EMBL/GenBank/DDBJ databases">
        <authorList>
            <person name="Escoto-Diaz C.E."/>
            <person name="Dunn C.M."/>
            <person name="Emiroglu E.C."/>
            <person name="Foster A.J."/>
            <person name="Jackson B.L."/>
            <person name="Kidd N.C."/>
            <person name="McNeill E.S."/>
            <person name="Scott S.A."/>
            <person name="Small J.T."/>
            <person name="Smith A.T."/>
            <person name="Stanek A.M."/>
            <person name="Wise B.M."/>
            <person name="Frost V.J."/>
            <person name="Westover K.M."/>
            <person name="Garlena R.A."/>
            <person name="Russell D.A."/>
            <person name="Pope W.H."/>
            <person name="Jacobs-Sera D."/>
            <person name="Hatfull G.F."/>
        </authorList>
    </citation>
    <scope>NUCLEOTIDE SEQUENCE [LARGE SCALE GENOMIC DNA]</scope>
</reference>
<sequence length="83" mass="9181">MPAQPAQHGVMTQLIHSGVTFHSRLLDLDVPVSLTTPWGEVFVWSEGDMQYLSERDGTRLLSLESGVVSVLRPDARWTVSDSS</sequence>
<evidence type="ECO:0000313" key="1">
    <source>
        <dbReference type="EMBL" id="QDF16026.1"/>
    </source>
</evidence>
<protein>
    <submittedName>
        <fullName evidence="1">Uncharacterized protein</fullName>
    </submittedName>
</protein>
<dbReference type="KEGG" id="vg:56214249"/>
<organism evidence="1 2">
    <name type="scientific">Microbacterium phage MonChoix</name>
    <dbReference type="NCBI Taxonomy" id="2590880"/>
    <lineage>
        <taxon>Viruses</taxon>
        <taxon>Duplodnaviria</taxon>
        <taxon>Heunggongvirae</taxon>
        <taxon>Uroviricota</taxon>
        <taxon>Caudoviricetes</taxon>
        <taxon>Ilzatvirus</taxon>
        <taxon>Ilzatvirus monchoix</taxon>
    </lineage>
</organism>
<keyword evidence="2" id="KW-1185">Reference proteome</keyword>
<dbReference type="EMBL" id="MK894437">
    <property type="protein sequence ID" value="QDF16026.1"/>
    <property type="molecule type" value="Genomic_DNA"/>
</dbReference>
<dbReference type="Proteomes" id="UP000319738">
    <property type="component" value="Segment"/>
</dbReference>
<proteinExistence type="predicted"/>
<accession>A0A4Y6EBH5</accession>
<dbReference type="GeneID" id="56214249"/>
<gene>
    <name evidence="1" type="primary">62</name>
    <name evidence="1" type="ORF">SEA_MONCHOIX_62</name>
</gene>
<evidence type="ECO:0000313" key="2">
    <source>
        <dbReference type="Proteomes" id="UP000319738"/>
    </source>
</evidence>